<organism evidence="1 2">
    <name type="scientific">Ditylenchus dipsaci</name>
    <dbReference type="NCBI Taxonomy" id="166011"/>
    <lineage>
        <taxon>Eukaryota</taxon>
        <taxon>Metazoa</taxon>
        <taxon>Ecdysozoa</taxon>
        <taxon>Nematoda</taxon>
        <taxon>Chromadorea</taxon>
        <taxon>Rhabditida</taxon>
        <taxon>Tylenchina</taxon>
        <taxon>Tylenchomorpha</taxon>
        <taxon>Sphaerularioidea</taxon>
        <taxon>Anguinidae</taxon>
        <taxon>Anguininae</taxon>
        <taxon>Ditylenchus</taxon>
    </lineage>
</organism>
<dbReference type="Proteomes" id="UP000887574">
    <property type="component" value="Unplaced"/>
</dbReference>
<name>A0A915DWM6_9BILA</name>
<protein>
    <submittedName>
        <fullName evidence="2">Uncharacterized protein</fullName>
    </submittedName>
</protein>
<dbReference type="AlphaFoldDB" id="A0A915DWM6"/>
<dbReference type="WBParaSite" id="jg24454">
    <property type="protein sequence ID" value="jg24454"/>
    <property type="gene ID" value="jg24454"/>
</dbReference>
<proteinExistence type="predicted"/>
<accession>A0A915DWM6</accession>
<evidence type="ECO:0000313" key="1">
    <source>
        <dbReference type="Proteomes" id="UP000887574"/>
    </source>
</evidence>
<reference evidence="2" key="1">
    <citation type="submission" date="2022-11" db="UniProtKB">
        <authorList>
            <consortium name="WormBaseParasite"/>
        </authorList>
    </citation>
    <scope>IDENTIFICATION</scope>
</reference>
<evidence type="ECO:0000313" key="2">
    <source>
        <dbReference type="WBParaSite" id="jg24454"/>
    </source>
</evidence>
<sequence length="151" mass="17490">MTEEIEKRIDSLEEKHLVHEEQLSKNKSRIKKMKITQKCEETSIKSRSIMITPFNGDRKNNAKYKSSIANFIAKCFKNLLGADPPNIENVISWKNRPIATVIFLNALRLKISWCRQSELQYIRWSKSLADVYGASTHESQEMGPGARRCYL</sequence>
<keyword evidence="1" id="KW-1185">Reference proteome</keyword>